<evidence type="ECO:0000313" key="2">
    <source>
        <dbReference type="Proteomes" id="UP000294003"/>
    </source>
</evidence>
<accession>A0ABY0H744</accession>
<dbReference type="PANTHER" id="PTHR38797:SF4">
    <property type="entry name" value="NUCLEAR PORE COMPLEX PROTEIN NUP85"/>
    <property type="match status" value="1"/>
</dbReference>
<reference evidence="1 2" key="1">
    <citation type="submission" date="2018-06" db="EMBL/GenBank/DDBJ databases">
        <title>Complete Genomes of Monosporascus.</title>
        <authorList>
            <person name="Robinson A.J."/>
            <person name="Natvig D.O."/>
        </authorList>
    </citation>
    <scope>NUCLEOTIDE SEQUENCE [LARGE SCALE GENOMIC DNA]</scope>
    <source>
        <strain evidence="1 2">CBS 609.92</strain>
    </source>
</reference>
<dbReference type="Pfam" id="PF12311">
    <property type="entry name" value="DUF3632"/>
    <property type="match status" value="1"/>
</dbReference>
<dbReference type="InterPro" id="IPR022085">
    <property type="entry name" value="OpdG"/>
</dbReference>
<organism evidence="1 2">
    <name type="scientific">Monosporascus cannonballus</name>
    <dbReference type="NCBI Taxonomy" id="155416"/>
    <lineage>
        <taxon>Eukaryota</taxon>
        <taxon>Fungi</taxon>
        <taxon>Dikarya</taxon>
        <taxon>Ascomycota</taxon>
        <taxon>Pezizomycotina</taxon>
        <taxon>Sordariomycetes</taxon>
        <taxon>Xylariomycetidae</taxon>
        <taxon>Xylariales</taxon>
        <taxon>Xylariales incertae sedis</taxon>
        <taxon>Monosporascus</taxon>
    </lineage>
</organism>
<gene>
    <name evidence="1" type="ORF">DL762_006152</name>
</gene>
<dbReference type="Proteomes" id="UP000294003">
    <property type="component" value="Unassembled WGS sequence"/>
</dbReference>
<sequence length="281" mass="31462">MTNFLERTDAQGQARISANVFDIFNDYIVPESSTTAAQAAVAVSKLVPDPADGGNALGDGFLFSLWNDIINVAVQIPHDHPAMDRLVKVMRELTLLPDTGLRAWDSRLWTDLPVLGAAFRERLNGPGTSKKEEEQAVIDREWVRFHAFSAKLISAGVVDYTNQVVWMLRDALEEDTSAKAPNALNRDLVTAAMYIEHAGPILAESIVRTPDPTLSKADERSLRAGPLYDGKAGLRSDRWLFWLKRFREEAEKATTDKAKSLALRSSRLMEMWVERRLKPRS</sequence>
<dbReference type="InterPro" id="IPR053204">
    <property type="entry name" value="Oxopyrrolidines_Biosynth-assoc"/>
</dbReference>
<dbReference type="EMBL" id="QJNS01000189">
    <property type="protein sequence ID" value="RYO83387.1"/>
    <property type="molecule type" value="Genomic_DNA"/>
</dbReference>
<dbReference type="PANTHER" id="PTHR38797">
    <property type="entry name" value="NUCLEAR PORE COMPLEX PROTEIN NUP85-RELATED"/>
    <property type="match status" value="1"/>
</dbReference>
<proteinExistence type="predicted"/>
<comment type="caution">
    <text evidence="1">The sequence shown here is derived from an EMBL/GenBank/DDBJ whole genome shotgun (WGS) entry which is preliminary data.</text>
</comment>
<name>A0ABY0H744_9PEZI</name>
<evidence type="ECO:0000313" key="1">
    <source>
        <dbReference type="EMBL" id="RYO83387.1"/>
    </source>
</evidence>
<protein>
    <submittedName>
        <fullName evidence="1">Uncharacterized protein</fullName>
    </submittedName>
</protein>
<keyword evidence="2" id="KW-1185">Reference proteome</keyword>